<dbReference type="Proteomes" id="UP000249340">
    <property type="component" value="Chromosome"/>
</dbReference>
<keyword evidence="3" id="KW-1185">Reference proteome</keyword>
<dbReference type="EMBL" id="CP031264">
    <property type="protein sequence ID" value="AXI81187.1"/>
    <property type="molecule type" value="Genomic_DNA"/>
</dbReference>
<protein>
    <submittedName>
        <fullName evidence="2">Uncharacterized protein</fullName>
    </submittedName>
</protein>
<sequence length="62" mass="6369">MCQHEPDCPPAGSPDQQAAVAVASHPEQGWALLCNGVLVFEDTGAVLPDGRCLEPIGRGEAG</sequence>
<evidence type="ECO:0000313" key="2">
    <source>
        <dbReference type="EMBL" id="AXI81187.1"/>
    </source>
</evidence>
<organism evidence="2 3">
    <name type="scientific">Peterkaempfera bronchialis</name>
    <dbReference type="NCBI Taxonomy" id="2126346"/>
    <lineage>
        <taxon>Bacteria</taxon>
        <taxon>Bacillati</taxon>
        <taxon>Actinomycetota</taxon>
        <taxon>Actinomycetes</taxon>
        <taxon>Kitasatosporales</taxon>
        <taxon>Streptomycetaceae</taxon>
        <taxon>Peterkaempfera</taxon>
    </lineage>
</organism>
<gene>
    <name evidence="2" type="ORF">C7M71_005320</name>
</gene>
<proteinExistence type="predicted"/>
<dbReference type="AlphaFoldDB" id="A0A345T5D2"/>
<dbReference type="InterPro" id="IPR046041">
    <property type="entry name" value="DUF5999"/>
</dbReference>
<evidence type="ECO:0000313" key="3">
    <source>
        <dbReference type="Proteomes" id="UP000249340"/>
    </source>
</evidence>
<accession>A0A345T5D2</accession>
<dbReference type="KEGG" id="stri:C7M71_005320"/>
<dbReference type="Pfam" id="PF19462">
    <property type="entry name" value="DUF5999"/>
    <property type="match status" value="1"/>
</dbReference>
<name>A0A345T5D2_9ACTN</name>
<dbReference type="OrthoDB" id="3217111at2"/>
<reference evidence="3" key="1">
    <citation type="submission" date="2018-07" db="EMBL/GenBank/DDBJ databases">
        <title>Streptacidiphilus bronchialis DSM 106435 chromosome.</title>
        <authorList>
            <person name="Batra D."/>
            <person name="Gulvik C.A."/>
        </authorList>
    </citation>
    <scope>NUCLEOTIDE SEQUENCE [LARGE SCALE GENOMIC DNA]</scope>
    <source>
        <strain evidence="3">DSM 106435</strain>
    </source>
</reference>
<dbReference type="RefSeq" id="WP_111489364.1">
    <property type="nucleotide sequence ID" value="NZ_CP031264.1"/>
</dbReference>
<feature type="region of interest" description="Disordered" evidence="1">
    <location>
        <begin position="1"/>
        <end position="22"/>
    </location>
</feature>
<evidence type="ECO:0000256" key="1">
    <source>
        <dbReference type="SAM" id="MobiDB-lite"/>
    </source>
</evidence>